<protein>
    <submittedName>
        <fullName evidence="3">GNAT family N-acetyltransferase</fullName>
    </submittedName>
</protein>
<dbReference type="InterPro" id="IPR000182">
    <property type="entry name" value="GNAT_dom"/>
</dbReference>
<dbReference type="PANTHER" id="PTHR13947:SF37">
    <property type="entry name" value="LD18367P"/>
    <property type="match status" value="1"/>
</dbReference>
<dbReference type="Gene3D" id="3.40.630.30">
    <property type="match status" value="1"/>
</dbReference>
<dbReference type="RefSeq" id="WP_205279884.1">
    <property type="nucleotide sequence ID" value="NZ_JAFFPU010000041.1"/>
</dbReference>
<organism evidence="3 4">
    <name type="scientific">Leptospira ainlahdjerensis</name>
    <dbReference type="NCBI Taxonomy" id="2810033"/>
    <lineage>
        <taxon>Bacteria</taxon>
        <taxon>Pseudomonadati</taxon>
        <taxon>Spirochaetota</taxon>
        <taxon>Spirochaetia</taxon>
        <taxon>Leptospirales</taxon>
        <taxon>Leptospiraceae</taxon>
        <taxon>Leptospira</taxon>
    </lineage>
</organism>
<dbReference type="InterPro" id="IPR050769">
    <property type="entry name" value="NAT_camello-type"/>
</dbReference>
<accession>A0ABS2UBR8</accession>
<dbReference type="PROSITE" id="PS51186">
    <property type="entry name" value="GNAT"/>
    <property type="match status" value="1"/>
</dbReference>
<evidence type="ECO:0000256" key="1">
    <source>
        <dbReference type="ARBA" id="ARBA00022679"/>
    </source>
</evidence>
<name>A0ABS2UBR8_9LEPT</name>
<keyword evidence="1" id="KW-0808">Transferase</keyword>
<keyword evidence="4" id="KW-1185">Reference proteome</keyword>
<reference evidence="3 4" key="1">
    <citation type="submission" date="2021-02" db="EMBL/GenBank/DDBJ databases">
        <title>Leptospira ainlahdjerensis sp. nov., Leptospira ainazelensis sp. nov., Leptospira abararensis sp. nov. and Leptospira chreensis sp. nov., four new species isolated from water sources in Algeria.</title>
        <authorList>
            <person name="Amara Korba A."/>
            <person name="Kainiu M."/>
            <person name="Vincent A.T."/>
            <person name="Mariet J.-F."/>
            <person name="Veyrier F.J."/>
            <person name="Goarant C."/>
            <person name="Picardeau M."/>
        </authorList>
    </citation>
    <scope>NUCLEOTIDE SEQUENCE [LARGE SCALE GENOMIC DNA]</scope>
    <source>
        <strain evidence="3 4">201903070</strain>
    </source>
</reference>
<dbReference type="PANTHER" id="PTHR13947">
    <property type="entry name" value="GNAT FAMILY N-ACETYLTRANSFERASE"/>
    <property type="match status" value="1"/>
</dbReference>
<evidence type="ECO:0000259" key="2">
    <source>
        <dbReference type="PROSITE" id="PS51186"/>
    </source>
</evidence>
<proteinExistence type="predicted"/>
<dbReference type="CDD" id="cd04301">
    <property type="entry name" value="NAT_SF"/>
    <property type="match status" value="1"/>
</dbReference>
<comment type="caution">
    <text evidence="3">The sequence shown here is derived from an EMBL/GenBank/DDBJ whole genome shotgun (WGS) entry which is preliminary data.</text>
</comment>
<sequence>MNLETTKIDPSSTELPWNLLLSADPSEELVQEYLKRGISYIATKGEEVIGVYVLIFTRPETLELVNVAVDEKFQGKGIGKALVLDAISKAKELKVKVLEVGTGNSSLSQLALYQKCGFRISGVDKDFFLKHYPDPIYENGILCRDMIRMSLDL</sequence>
<evidence type="ECO:0000313" key="4">
    <source>
        <dbReference type="Proteomes" id="UP000724686"/>
    </source>
</evidence>
<dbReference type="InterPro" id="IPR016181">
    <property type="entry name" value="Acyl_CoA_acyltransferase"/>
</dbReference>
<dbReference type="Pfam" id="PF00583">
    <property type="entry name" value="Acetyltransf_1"/>
    <property type="match status" value="1"/>
</dbReference>
<feature type="domain" description="N-acetyltransferase" evidence="2">
    <location>
        <begin position="3"/>
        <end position="153"/>
    </location>
</feature>
<gene>
    <name evidence="3" type="ORF">JWG45_11705</name>
</gene>
<dbReference type="EMBL" id="JAFFPU010000041">
    <property type="protein sequence ID" value="MBM9577815.1"/>
    <property type="molecule type" value="Genomic_DNA"/>
</dbReference>
<dbReference type="SUPFAM" id="SSF55729">
    <property type="entry name" value="Acyl-CoA N-acyltransferases (Nat)"/>
    <property type="match status" value="1"/>
</dbReference>
<evidence type="ECO:0000313" key="3">
    <source>
        <dbReference type="EMBL" id="MBM9577815.1"/>
    </source>
</evidence>
<dbReference type="Proteomes" id="UP000724686">
    <property type="component" value="Unassembled WGS sequence"/>
</dbReference>